<evidence type="ECO:0000313" key="2">
    <source>
        <dbReference type="EMBL" id="GEP46374.1"/>
    </source>
</evidence>
<accession>A0A512MI15</accession>
<keyword evidence="1" id="KW-0732">Signal</keyword>
<organism evidence="2 3">
    <name type="scientific">Brevifollis gellanilyticus</name>
    <dbReference type="NCBI Taxonomy" id="748831"/>
    <lineage>
        <taxon>Bacteria</taxon>
        <taxon>Pseudomonadati</taxon>
        <taxon>Verrucomicrobiota</taxon>
        <taxon>Verrucomicrobiia</taxon>
        <taxon>Verrucomicrobiales</taxon>
        <taxon>Verrucomicrobiaceae</taxon>
    </lineage>
</organism>
<dbReference type="Proteomes" id="UP000321577">
    <property type="component" value="Unassembled WGS sequence"/>
</dbReference>
<feature type="signal peptide" evidence="1">
    <location>
        <begin position="1"/>
        <end position="19"/>
    </location>
</feature>
<reference evidence="2 3" key="1">
    <citation type="submission" date="2019-07" db="EMBL/GenBank/DDBJ databases">
        <title>Whole genome shotgun sequence of Brevifollis gellanilyticus NBRC 108608.</title>
        <authorList>
            <person name="Hosoyama A."/>
            <person name="Uohara A."/>
            <person name="Ohji S."/>
            <person name="Ichikawa N."/>
        </authorList>
    </citation>
    <scope>NUCLEOTIDE SEQUENCE [LARGE SCALE GENOMIC DNA]</scope>
    <source>
        <strain evidence="2 3">NBRC 108608</strain>
    </source>
</reference>
<dbReference type="EMBL" id="BKAG01000093">
    <property type="protein sequence ID" value="GEP46374.1"/>
    <property type="molecule type" value="Genomic_DNA"/>
</dbReference>
<keyword evidence="3" id="KW-1185">Reference proteome</keyword>
<name>A0A512MI15_9BACT</name>
<feature type="chain" id="PRO_5022022816" evidence="1">
    <location>
        <begin position="20"/>
        <end position="177"/>
    </location>
</feature>
<evidence type="ECO:0000256" key="1">
    <source>
        <dbReference type="SAM" id="SignalP"/>
    </source>
</evidence>
<dbReference type="OrthoDB" id="191241at2"/>
<dbReference type="AlphaFoldDB" id="A0A512MI15"/>
<sequence length="177" mass="19579">MNHLFSLASLALITLGACATPQPAAPAHESTTTASTGGDWGFLKFAEVRAYRMNWKEEDAMEDFANREGRLNPTRRPKEGVKLNAGQVTRLQQAITGHHPKPRTVSGQVPPVMACFYPHHAFAFRDEKGQHVGWIEVCFICGGHRGEPRSFSETVDMKAVATLLKDLGIPLWNPAWD</sequence>
<protein>
    <submittedName>
        <fullName evidence="2">Uncharacterized protein</fullName>
    </submittedName>
</protein>
<dbReference type="RefSeq" id="WP_146856186.1">
    <property type="nucleotide sequence ID" value="NZ_BKAG01000093.1"/>
</dbReference>
<evidence type="ECO:0000313" key="3">
    <source>
        <dbReference type="Proteomes" id="UP000321577"/>
    </source>
</evidence>
<proteinExistence type="predicted"/>
<gene>
    <name evidence="2" type="ORF">BGE01nite_56650</name>
</gene>
<comment type="caution">
    <text evidence="2">The sequence shown here is derived from an EMBL/GenBank/DDBJ whole genome shotgun (WGS) entry which is preliminary data.</text>
</comment>